<dbReference type="Gene3D" id="3.40.390.10">
    <property type="entry name" value="Collagenase (Catalytic Domain)"/>
    <property type="match status" value="1"/>
</dbReference>
<feature type="chain" id="PRO_5041989378" description="Metalloendopeptidase" evidence="2">
    <location>
        <begin position="21"/>
        <end position="276"/>
    </location>
</feature>
<reference evidence="3" key="1">
    <citation type="submission" date="2023-02" db="EMBL/GenBank/DDBJ databases">
        <authorList>
            <person name="Palmer J.M."/>
        </authorList>
    </citation>
    <scope>NUCLEOTIDE SEQUENCE</scope>
    <source>
        <strain evidence="3">FW57</strain>
    </source>
</reference>
<evidence type="ECO:0008006" key="5">
    <source>
        <dbReference type="Google" id="ProtNLM"/>
    </source>
</evidence>
<keyword evidence="2" id="KW-0732">Signal</keyword>
<gene>
    <name evidence="3" type="ORF">NEMBOFW57_001237</name>
</gene>
<evidence type="ECO:0000256" key="1">
    <source>
        <dbReference type="SAM" id="MobiDB-lite"/>
    </source>
</evidence>
<dbReference type="AlphaFoldDB" id="A0AAD4I2E5"/>
<evidence type="ECO:0000256" key="2">
    <source>
        <dbReference type="SAM" id="SignalP"/>
    </source>
</evidence>
<dbReference type="InterPro" id="IPR024079">
    <property type="entry name" value="MetalloPept_cat_dom_sf"/>
</dbReference>
<proteinExistence type="predicted"/>
<dbReference type="Proteomes" id="UP001197093">
    <property type="component" value="Unassembled WGS sequence"/>
</dbReference>
<dbReference type="SUPFAM" id="SSF55486">
    <property type="entry name" value="Metalloproteases ('zincins'), catalytic domain"/>
    <property type="match status" value="1"/>
</dbReference>
<keyword evidence="4" id="KW-1185">Reference proteome</keyword>
<evidence type="ECO:0000313" key="3">
    <source>
        <dbReference type="EMBL" id="KAG7291225.1"/>
    </source>
</evidence>
<feature type="region of interest" description="Disordered" evidence="1">
    <location>
        <begin position="250"/>
        <end position="276"/>
    </location>
</feature>
<sequence>MKPFFPCLVILVASTGHVLAGSRVFQPNLSAAHLDRRSWVFDKERKLQTTWPNRQIRYCFENDEAADAIREPLEEAHTLWQRSGLGAEFTIAEVGEQECQEHPQSTLLVQWTGDEGKMATSIGLLNHNRPHMLLTTSIHMGMLDQVLNFAHELGHAWGLMHEHQNPNFWSSGIIENAKGGTVFGPENHGNWRCENLKDYKEQFGIHNPVRNPGYNNGFGPSTSPADMCKSYEYAATNGFTAGDYLPMPSHHGIGGSEGKTGDDVDWDSIMLSRNRS</sequence>
<protein>
    <recommendedName>
        <fullName evidence="5">Metalloendopeptidase</fullName>
    </recommendedName>
</protein>
<accession>A0AAD4I2E5</accession>
<name>A0AAD4I2E5_9PEZI</name>
<organism evidence="3 4">
    <name type="scientific">Staphylotrichum longicolle</name>
    <dbReference type="NCBI Taxonomy" id="669026"/>
    <lineage>
        <taxon>Eukaryota</taxon>
        <taxon>Fungi</taxon>
        <taxon>Dikarya</taxon>
        <taxon>Ascomycota</taxon>
        <taxon>Pezizomycotina</taxon>
        <taxon>Sordariomycetes</taxon>
        <taxon>Sordariomycetidae</taxon>
        <taxon>Sordariales</taxon>
        <taxon>Chaetomiaceae</taxon>
        <taxon>Staphylotrichum</taxon>
    </lineage>
</organism>
<dbReference type="GO" id="GO:0008237">
    <property type="term" value="F:metallopeptidase activity"/>
    <property type="evidence" value="ECO:0007669"/>
    <property type="project" value="InterPro"/>
</dbReference>
<feature type="signal peptide" evidence="2">
    <location>
        <begin position="1"/>
        <end position="20"/>
    </location>
</feature>
<evidence type="ECO:0000313" key="4">
    <source>
        <dbReference type="Proteomes" id="UP001197093"/>
    </source>
</evidence>
<comment type="caution">
    <text evidence="3">The sequence shown here is derived from an EMBL/GenBank/DDBJ whole genome shotgun (WGS) entry which is preliminary data.</text>
</comment>
<dbReference type="EMBL" id="JAHCVI010000001">
    <property type="protein sequence ID" value="KAG7291225.1"/>
    <property type="molecule type" value="Genomic_DNA"/>
</dbReference>